<dbReference type="GO" id="GO:0005856">
    <property type="term" value="C:cytoskeleton"/>
    <property type="evidence" value="ECO:0007669"/>
    <property type="project" value="TreeGrafter"/>
</dbReference>
<feature type="coiled-coil region" evidence="2">
    <location>
        <begin position="239"/>
        <end position="441"/>
    </location>
</feature>
<feature type="coiled-coil region" evidence="2">
    <location>
        <begin position="554"/>
        <end position="592"/>
    </location>
</feature>
<feature type="coiled-coil region" evidence="2">
    <location>
        <begin position="617"/>
        <end position="735"/>
    </location>
</feature>
<evidence type="ECO:0000256" key="1">
    <source>
        <dbReference type="ARBA" id="ARBA00023054"/>
    </source>
</evidence>
<accession>A0AAN8S975</accession>
<organism evidence="4 5">
    <name type="scientific">Polyplax serrata</name>
    <name type="common">Common mouse louse</name>
    <dbReference type="NCBI Taxonomy" id="468196"/>
    <lineage>
        <taxon>Eukaryota</taxon>
        <taxon>Metazoa</taxon>
        <taxon>Ecdysozoa</taxon>
        <taxon>Arthropoda</taxon>
        <taxon>Hexapoda</taxon>
        <taxon>Insecta</taxon>
        <taxon>Pterygota</taxon>
        <taxon>Neoptera</taxon>
        <taxon>Paraneoptera</taxon>
        <taxon>Psocodea</taxon>
        <taxon>Troctomorpha</taxon>
        <taxon>Phthiraptera</taxon>
        <taxon>Anoplura</taxon>
        <taxon>Polyplacidae</taxon>
        <taxon>Polyplax</taxon>
    </lineage>
</organism>
<keyword evidence="1 2" id="KW-0175">Coiled coil</keyword>
<comment type="caution">
    <text evidence="4">The sequence shown here is derived from an EMBL/GenBank/DDBJ whole genome shotgun (WGS) entry which is preliminary data.</text>
</comment>
<proteinExistence type="predicted"/>
<dbReference type="Pfam" id="PF21771">
    <property type="entry name" value="CFAP58_CC"/>
    <property type="match status" value="1"/>
</dbReference>
<feature type="domain" description="Cilia- and flagella-associated protein 58 central coiled coil" evidence="3">
    <location>
        <begin position="498"/>
        <end position="790"/>
    </location>
</feature>
<protein>
    <recommendedName>
        <fullName evidence="3">Cilia- and flagella-associated protein 58 central coiled coil domain-containing protein</fullName>
    </recommendedName>
</protein>
<dbReference type="AlphaFoldDB" id="A0AAN8S975"/>
<feature type="coiled-coil region" evidence="2">
    <location>
        <begin position="798"/>
        <end position="825"/>
    </location>
</feature>
<dbReference type="InterPro" id="IPR049270">
    <property type="entry name" value="CFAP58_CC"/>
</dbReference>
<gene>
    <name evidence="4" type="ORF">RUM43_002441</name>
</gene>
<evidence type="ECO:0000313" key="4">
    <source>
        <dbReference type="EMBL" id="KAK6628626.1"/>
    </source>
</evidence>
<evidence type="ECO:0000313" key="5">
    <source>
        <dbReference type="Proteomes" id="UP001372834"/>
    </source>
</evidence>
<name>A0AAN8S975_POLSC</name>
<dbReference type="EMBL" id="JAWJWE010000036">
    <property type="protein sequence ID" value="KAK6628626.1"/>
    <property type="molecule type" value="Genomic_DNA"/>
</dbReference>
<dbReference type="PANTHER" id="PTHR32083">
    <property type="entry name" value="CILIA AND FLAGELLA-ASSOCIATED PROTEIN 58-RELATED"/>
    <property type="match status" value="1"/>
</dbReference>
<evidence type="ECO:0000256" key="2">
    <source>
        <dbReference type="SAM" id="Coils"/>
    </source>
</evidence>
<dbReference type="Proteomes" id="UP001372834">
    <property type="component" value="Unassembled WGS sequence"/>
</dbReference>
<evidence type="ECO:0000259" key="3">
    <source>
        <dbReference type="Pfam" id="PF21771"/>
    </source>
</evidence>
<dbReference type="PANTHER" id="PTHR32083:SF0">
    <property type="entry name" value="CILIA AND FLAGELLA-ASSOCIATED PROTEIN 58"/>
    <property type="match status" value="1"/>
</dbReference>
<sequence>MDSKHHSVHSSMQDETEIKLDGESYDPSITFRHVKEDFGQNCLITLLLTSDICVKYKTARSFYRQRPYHAESTGSRPITEVKQHRAWSVLGWVTAWEHHVPLALNFFFKIFLKFGLKFYDDKYKSMNEDPNLIVSSFAYIGRVTAWEHHMPIIQDLMRHDRLGQFTNEFQRLMEALKESHTREKELSDKNRTLHQHVESSTIKYAEALKVTQADRETIDKLQKEVTKAWRMVDTAHTREQLAQETIDNLRLQASRLTQELETLRKMGSDQDQEVGAISKNKEALAREKERLLMEIQNAKEKYANSVRFQEELERKNEALELRLAEVTTDLEAQKSDLAKEKRFKEKLEEEVKELRNDIVIKDQELLNQTNQATQCTKNSIKMELQLREDKLMIDKQNKEMQELQNAYRLQKMEFEQISGNLERLQQEFTAKTQEIKLKEDDISKMKTELKKMGGIKDSLENKLCSLKNEKGTLEMKRKDMATRIVAFEKEVSDMSKTLTSDKKKMDVMNREKEMMSKRVQRATAFTQEQQKFIALQELNQKKLQDELQDHIDGLTKQRAEISGLQNENDRFAAEVISLNTQVQNQLEELKLKEMELFDFKKRVTSTDAKIKLQSAMFEQVRSERNQLSKTLAEANDEINELKHKLKIKSYQVQQLKEDIQTKDNLLVKEEFTVKRITKEKEEVKGEHQKTLNELKEKKDQVVLLTQDESRLQKIIQEGDRDRVKLNKDLNQVSNERDILGTQLVRRNDELALLYEKIRILESVLHKGEAQYGQRVEDIRLLKIEVKKLRHVPEALVLITNSKAMLARSMDNIADLRQEIFHLERDFIKEKLKCRALEEELQNPLNVHRWRKLEGSDPTTYELIQKIQILQRRLLAANEEAIKRESQLKETERLYLNLKQLLARQPGPEIFGKLKKCQNAFKQRGVKMKCLIAELTMFENQISGYKFEKQQTDKELYQLKKQFYEMKKREHKVKLREKELAQEKTFLPVLEPITGKPMRARFVGAGFNVATVPCVPRTPAIRA</sequence>
<reference evidence="4 5" key="1">
    <citation type="submission" date="2023-10" db="EMBL/GenBank/DDBJ databases">
        <title>Genomes of two closely related lineages of the louse Polyplax serrata with different host specificities.</title>
        <authorList>
            <person name="Martinu J."/>
            <person name="Tarabai H."/>
            <person name="Stefka J."/>
            <person name="Hypsa V."/>
        </authorList>
    </citation>
    <scope>NUCLEOTIDE SEQUENCE [LARGE SCALE GENOMIC DNA]</scope>
    <source>
        <strain evidence="4">HR10_N</strain>
    </source>
</reference>